<dbReference type="AlphaFoldDB" id="A0A1J9R034"/>
<sequence>MTNLPGKQILVISIFRSKARVLRAHHDGRHLHISKSKFYDFTVNLKENYELFARWIHGIPCGDTTTPLDIEGETLDDRTVKHVDRLLKKTYKLK</sequence>
<comment type="caution">
    <text evidence="1">The sequence shown here is derived from an EMBL/GenBank/DDBJ whole genome shotgun (WGS) entry which is preliminary data.</text>
</comment>
<proteinExistence type="predicted"/>
<name>A0A1J9R034_9EURO</name>
<dbReference type="Proteomes" id="UP000242791">
    <property type="component" value="Unassembled WGS sequence"/>
</dbReference>
<gene>
    <name evidence="1" type="ORF">ACJ73_07729</name>
</gene>
<dbReference type="VEuPathDB" id="FungiDB:ACJ73_07729"/>
<keyword evidence="2" id="KW-1185">Reference proteome</keyword>
<accession>A0A1J9R034</accession>
<evidence type="ECO:0000313" key="1">
    <source>
        <dbReference type="EMBL" id="OJD20933.1"/>
    </source>
</evidence>
<dbReference type="EMBL" id="LGTZ01001636">
    <property type="protein sequence ID" value="OJD20933.1"/>
    <property type="molecule type" value="Genomic_DNA"/>
</dbReference>
<reference evidence="1 2" key="1">
    <citation type="submission" date="2015-08" db="EMBL/GenBank/DDBJ databases">
        <title>Emmonsia species relationships and genome sequence.</title>
        <authorList>
            <person name="Cuomo C.A."/>
            <person name="Schwartz I.S."/>
            <person name="Kenyon C."/>
            <person name="De Hoog G.S."/>
            <person name="Govender N.P."/>
            <person name="Botha A."/>
            <person name="Moreno L."/>
            <person name="De Vries M."/>
            <person name="Munoz J.F."/>
            <person name="Stielow J.B."/>
        </authorList>
    </citation>
    <scope>NUCLEOTIDE SEQUENCE [LARGE SCALE GENOMIC DNA]</scope>
    <source>
        <strain evidence="1 2">EI222</strain>
    </source>
</reference>
<protein>
    <submittedName>
        <fullName evidence="1">Uncharacterized protein</fullName>
    </submittedName>
</protein>
<evidence type="ECO:0000313" key="2">
    <source>
        <dbReference type="Proteomes" id="UP000242791"/>
    </source>
</evidence>
<dbReference type="OrthoDB" id="4206905at2759"/>
<organism evidence="1 2">
    <name type="scientific">Blastomyces percursus</name>
    <dbReference type="NCBI Taxonomy" id="1658174"/>
    <lineage>
        <taxon>Eukaryota</taxon>
        <taxon>Fungi</taxon>
        <taxon>Dikarya</taxon>
        <taxon>Ascomycota</taxon>
        <taxon>Pezizomycotina</taxon>
        <taxon>Eurotiomycetes</taxon>
        <taxon>Eurotiomycetidae</taxon>
        <taxon>Onygenales</taxon>
        <taxon>Ajellomycetaceae</taxon>
        <taxon>Blastomyces</taxon>
    </lineage>
</organism>